<accession>A0A2P2QJZ7</accession>
<protein>
    <submittedName>
        <fullName evidence="1">Uncharacterized protein</fullName>
    </submittedName>
</protein>
<name>A0A2P2QJZ7_RHIMU</name>
<dbReference type="AlphaFoldDB" id="A0A2P2QJZ7"/>
<dbReference type="EMBL" id="GGEC01086809">
    <property type="protein sequence ID" value="MBX67293.1"/>
    <property type="molecule type" value="Transcribed_RNA"/>
</dbReference>
<sequence>MCPSYISSFFSMQNSVAICI</sequence>
<proteinExistence type="predicted"/>
<reference evidence="1" key="1">
    <citation type="submission" date="2018-02" db="EMBL/GenBank/DDBJ databases">
        <title>Rhizophora mucronata_Transcriptome.</title>
        <authorList>
            <person name="Meera S.P."/>
            <person name="Sreeshan A."/>
            <person name="Augustine A."/>
        </authorList>
    </citation>
    <scope>NUCLEOTIDE SEQUENCE</scope>
    <source>
        <tissue evidence="1">Leaf</tissue>
    </source>
</reference>
<organism evidence="1">
    <name type="scientific">Rhizophora mucronata</name>
    <name type="common">Asiatic mangrove</name>
    <dbReference type="NCBI Taxonomy" id="61149"/>
    <lineage>
        <taxon>Eukaryota</taxon>
        <taxon>Viridiplantae</taxon>
        <taxon>Streptophyta</taxon>
        <taxon>Embryophyta</taxon>
        <taxon>Tracheophyta</taxon>
        <taxon>Spermatophyta</taxon>
        <taxon>Magnoliopsida</taxon>
        <taxon>eudicotyledons</taxon>
        <taxon>Gunneridae</taxon>
        <taxon>Pentapetalae</taxon>
        <taxon>rosids</taxon>
        <taxon>fabids</taxon>
        <taxon>Malpighiales</taxon>
        <taxon>Rhizophoraceae</taxon>
        <taxon>Rhizophora</taxon>
    </lineage>
</organism>
<evidence type="ECO:0000313" key="1">
    <source>
        <dbReference type="EMBL" id="MBX67293.1"/>
    </source>
</evidence>